<name>A0A382I879_9ZZZZ</name>
<feature type="region of interest" description="Disordered" evidence="1">
    <location>
        <begin position="210"/>
        <end position="238"/>
    </location>
</feature>
<dbReference type="EMBL" id="UINC01065631">
    <property type="protein sequence ID" value="SVB95502.1"/>
    <property type="molecule type" value="Genomic_DNA"/>
</dbReference>
<dbReference type="NCBIfam" id="TIGR02466">
    <property type="entry name" value="TIGR02466 family protein"/>
    <property type="match status" value="1"/>
</dbReference>
<reference evidence="2" key="1">
    <citation type="submission" date="2018-05" db="EMBL/GenBank/DDBJ databases">
        <authorList>
            <person name="Lanie J.A."/>
            <person name="Ng W.-L."/>
            <person name="Kazmierczak K.M."/>
            <person name="Andrzejewski T.M."/>
            <person name="Davidsen T.M."/>
            <person name="Wayne K.J."/>
            <person name="Tettelin H."/>
            <person name="Glass J.I."/>
            <person name="Rusch D."/>
            <person name="Podicherti R."/>
            <person name="Tsui H.-C.T."/>
            <person name="Winkler M.E."/>
        </authorList>
    </citation>
    <scope>NUCLEOTIDE SEQUENCE</scope>
</reference>
<dbReference type="Pfam" id="PF13759">
    <property type="entry name" value="2OG-FeII_Oxy_5"/>
    <property type="match status" value="1"/>
</dbReference>
<dbReference type="AlphaFoldDB" id="A0A382I879"/>
<accession>A0A382I879</accession>
<feature type="compositionally biased region" description="Basic residues" evidence="1">
    <location>
        <begin position="228"/>
        <end position="238"/>
    </location>
</feature>
<feature type="compositionally biased region" description="Low complexity" evidence="1">
    <location>
        <begin position="210"/>
        <end position="227"/>
    </location>
</feature>
<organism evidence="2">
    <name type="scientific">marine metagenome</name>
    <dbReference type="NCBI Taxonomy" id="408172"/>
    <lineage>
        <taxon>unclassified sequences</taxon>
        <taxon>metagenomes</taxon>
        <taxon>ecological metagenomes</taxon>
    </lineage>
</organism>
<evidence type="ECO:0008006" key="3">
    <source>
        <dbReference type="Google" id="ProtNLM"/>
    </source>
</evidence>
<feature type="non-terminal residue" evidence="2">
    <location>
        <position position="1"/>
    </location>
</feature>
<sequence>VEVNHFFSSPVFILTDNNFDANIDVLLSEIYQWREDDEDDVVRSNNGGWHSPTDMFRKKQPGLRRICQLMINCFAKCTEAIAPEFKPQELDMKGEGWVNVNPTHGFNVPHDHPGYTWSGVYYVSLPEKKDPTSRSGSIELLDPRTNTAAMATDIARSSTYFSPKRTLTPKNGMVVIFPSYLRHWVYPNEEEEDRISMAFNFKYSPKPNAGQVQVQAKQAAAASANKKGPSKSKRKKRK</sequence>
<dbReference type="Gene3D" id="2.60.120.620">
    <property type="entry name" value="q2cbj1_9rhob like domain"/>
    <property type="match status" value="1"/>
</dbReference>
<dbReference type="InterPro" id="IPR012668">
    <property type="entry name" value="CHP02466"/>
</dbReference>
<gene>
    <name evidence="2" type="ORF">METZ01_LOCUS248356</name>
</gene>
<proteinExistence type="predicted"/>
<protein>
    <recommendedName>
        <fullName evidence="3">JmjC domain-containing protein</fullName>
    </recommendedName>
</protein>
<evidence type="ECO:0000313" key="2">
    <source>
        <dbReference type="EMBL" id="SVB95502.1"/>
    </source>
</evidence>
<evidence type="ECO:0000256" key="1">
    <source>
        <dbReference type="SAM" id="MobiDB-lite"/>
    </source>
</evidence>